<dbReference type="PROSITE" id="PS00194">
    <property type="entry name" value="THIOREDOXIN_1"/>
    <property type="match status" value="1"/>
</dbReference>
<evidence type="ECO:0000256" key="2">
    <source>
        <dbReference type="ARBA" id="ARBA00022692"/>
    </source>
</evidence>
<gene>
    <name evidence="10" type="ORF">EWM64_g755</name>
</gene>
<dbReference type="SUPFAM" id="SSF52833">
    <property type="entry name" value="Thioredoxin-like"/>
    <property type="match status" value="2"/>
</dbReference>
<reference evidence="10 11" key="1">
    <citation type="submission" date="2019-02" db="EMBL/GenBank/DDBJ databases">
        <title>Genome sequencing of the rare red list fungi Hericium alpestre (H. flagellum).</title>
        <authorList>
            <person name="Buettner E."/>
            <person name="Kellner H."/>
        </authorList>
    </citation>
    <scope>NUCLEOTIDE SEQUENCE [LARGE SCALE GENOMIC DNA]</scope>
    <source>
        <strain evidence="10 11">DSM 108284</strain>
    </source>
</reference>
<comment type="function">
    <text evidence="5">Probable disulfide isomerase, which participates in the folding of proteins containing disulfide bonds. May act as a dithiol oxidase. Acts as a regulator of endoplasmic reticulum-mitochondria contact sites via its ability to regulate redox signals.</text>
</comment>
<keyword evidence="3 7" id="KW-1133">Transmembrane helix</keyword>
<dbReference type="STRING" id="135208.A0A4Z0AAH0"/>
<name>A0A4Z0AAH0_9AGAM</name>
<evidence type="ECO:0000256" key="6">
    <source>
        <dbReference type="SAM" id="MobiDB-lite"/>
    </source>
</evidence>
<feature type="signal peptide" evidence="8">
    <location>
        <begin position="1"/>
        <end position="29"/>
    </location>
</feature>
<dbReference type="OrthoDB" id="72053at2759"/>
<dbReference type="InterPro" id="IPR017937">
    <property type="entry name" value="Thioredoxin_CS"/>
</dbReference>
<evidence type="ECO:0000256" key="5">
    <source>
        <dbReference type="ARBA" id="ARBA00045246"/>
    </source>
</evidence>
<evidence type="ECO:0000256" key="1">
    <source>
        <dbReference type="ARBA" id="ARBA00004389"/>
    </source>
</evidence>
<dbReference type="Gene3D" id="3.40.30.10">
    <property type="entry name" value="Glutaredoxin"/>
    <property type="match status" value="3"/>
</dbReference>
<dbReference type="AlphaFoldDB" id="A0A4Z0AAH0"/>
<evidence type="ECO:0000256" key="7">
    <source>
        <dbReference type="SAM" id="Phobius"/>
    </source>
</evidence>
<dbReference type="Proteomes" id="UP000298061">
    <property type="component" value="Unassembled WGS sequence"/>
</dbReference>
<keyword evidence="4 7" id="KW-0472">Membrane</keyword>
<dbReference type="GO" id="GO:0005789">
    <property type="term" value="C:endoplasmic reticulum membrane"/>
    <property type="evidence" value="ECO:0007669"/>
    <property type="project" value="UniProtKB-SubCell"/>
</dbReference>
<dbReference type="InterPro" id="IPR052250">
    <property type="entry name" value="PDI_TMX3"/>
</dbReference>
<evidence type="ECO:0000256" key="3">
    <source>
        <dbReference type="ARBA" id="ARBA00022989"/>
    </source>
</evidence>
<feature type="domain" description="Thioredoxin" evidence="9">
    <location>
        <begin position="18"/>
        <end position="157"/>
    </location>
</feature>
<feature type="chain" id="PRO_5021445919" description="Thioredoxin domain-containing protein" evidence="8">
    <location>
        <begin position="30"/>
        <end position="600"/>
    </location>
</feature>
<keyword evidence="8" id="KW-0732">Signal</keyword>
<comment type="caution">
    <text evidence="10">The sequence shown here is derived from an EMBL/GenBank/DDBJ whole genome shotgun (WGS) entry which is preliminary data.</text>
</comment>
<evidence type="ECO:0000256" key="4">
    <source>
        <dbReference type="ARBA" id="ARBA00023136"/>
    </source>
</evidence>
<dbReference type="PANTHER" id="PTHR46426:SF1">
    <property type="entry name" value="PROTEIN DISULFIDE-ISOMERASE TMX3"/>
    <property type="match status" value="1"/>
</dbReference>
<feature type="region of interest" description="Disordered" evidence="6">
    <location>
        <begin position="167"/>
        <end position="188"/>
    </location>
</feature>
<dbReference type="EMBL" id="SFCI01000041">
    <property type="protein sequence ID" value="TFY83254.1"/>
    <property type="molecule type" value="Genomic_DNA"/>
</dbReference>
<dbReference type="PANTHER" id="PTHR46426">
    <property type="entry name" value="PROTEIN DISULFIDE-ISOMERASE TMX3"/>
    <property type="match status" value="1"/>
</dbReference>
<feature type="domain" description="Thioredoxin" evidence="9">
    <location>
        <begin position="160"/>
        <end position="299"/>
    </location>
</feature>
<comment type="subcellular location">
    <subcellularLocation>
        <location evidence="1">Endoplasmic reticulum membrane</location>
        <topology evidence="1">Single-pass membrane protein</topology>
    </subcellularLocation>
</comment>
<feature type="compositionally biased region" description="Low complexity" evidence="6">
    <location>
        <begin position="167"/>
        <end position="177"/>
    </location>
</feature>
<evidence type="ECO:0000313" key="10">
    <source>
        <dbReference type="EMBL" id="TFY83254.1"/>
    </source>
</evidence>
<keyword evidence="2 7" id="KW-0812">Transmembrane</keyword>
<evidence type="ECO:0000259" key="9">
    <source>
        <dbReference type="PROSITE" id="PS51352"/>
    </source>
</evidence>
<evidence type="ECO:0000313" key="11">
    <source>
        <dbReference type="Proteomes" id="UP000298061"/>
    </source>
</evidence>
<dbReference type="PROSITE" id="PS51352">
    <property type="entry name" value="THIOREDOXIN_2"/>
    <property type="match status" value="2"/>
</dbReference>
<proteinExistence type="predicted"/>
<dbReference type="Pfam" id="PF00085">
    <property type="entry name" value="Thioredoxin"/>
    <property type="match status" value="2"/>
</dbReference>
<feature type="transmembrane region" description="Helical" evidence="7">
    <location>
        <begin position="560"/>
        <end position="577"/>
    </location>
</feature>
<dbReference type="InterPro" id="IPR013766">
    <property type="entry name" value="Thioredoxin_domain"/>
</dbReference>
<protein>
    <recommendedName>
        <fullName evidence="9">Thioredoxin domain-containing protein</fullName>
    </recommendedName>
</protein>
<keyword evidence="11" id="KW-1185">Reference proteome</keyword>
<organism evidence="10 11">
    <name type="scientific">Hericium alpestre</name>
    <dbReference type="NCBI Taxonomy" id="135208"/>
    <lineage>
        <taxon>Eukaryota</taxon>
        <taxon>Fungi</taxon>
        <taxon>Dikarya</taxon>
        <taxon>Basidiomycota</taxon>
        <taxon>Agaricomycotina</taxon>
        <taxon>Agaricomycetes</taxon>
        <taxon>Russulales</taxon>
        <taxon>Hericiaceae</taxon>
        <taxon>Hericium</taxon>
    </lineage>
</organism>
<accession>A0A4Z0AAH0</accession>
<sequence length="600" mass="66272">MRLWPSTYLRRAPYIAWLALAALAVPVESEASNLTPDNFKDTVSEGYWCMSTLSADPAGPAYTHCRALVARFIEHFSPWCGHCRAFAPLWNELVADYEGSSVHLAGVNCAVHGDLCTENGVQGYPQLNLYHDGKLLEQFKGIRDRERITKFITKHTSFTLPSISSAPAASPITSTTAQEAVSTEPEPLADINPNGEVLKLTSATFPTAAAEGTLFVKFFAPWCGHCKKLAPIWTQLAKQLQNKVTVAEVDCEEHKALCKVQGITGFPMLFFYTTGDSKTEYTGSRKLEAMKKWVENAVKPSIQELGSTDLESVVRENPVVYLFMHQPGDSNLLSGLSRAARPLLGSPRIFTTTSTSILSLPPSNSPVLVALKDNVWHLPSSTLHFSAETSQAELSQWLFDNRLPSALELSDGTFQEVMNAPNRPLVVLTAVPAEGSKRDSLIKDIRSIALAWRHRGKTGHERPVVFVWMDADRWSKWLKNMYGLDGSGQVVIADHGKLLYYDTEPSGQKVELRSESIFPALESAFMGKGAKHSENVAERMARYLNAKMISLEAWITTHKMTTAMILILGIIGAFLGVRRLLADDDAAYYNHANGKQGRLD</sequence>
<dbReference type="InterPro" id="IPR036249">
    <property type="entry name" value="Thioredoxin-like_sf"/>
</dbReference>
<evidence type="ECO:0000256" key="8">
    <source>
        <dbReference type="SAM" id="SignalP"/>
    </source>
</evidence>